<gene>
    <name evidence="2" type="ORF">GLOINDRAFT_88554</name>
</gene>
<protein>
    <submittedName>
        <fullName evidence="2">Uncharacterized protein</fullName>
    </submittedName>
</protein>
<reference evidence="2" key="1">
    <citation type="submission" date="2013-07" db="EMBL/GenBank/DDBJ databases">
        <title>The genome of an arbuscular mycorrhizal fungus provides insights into the evolution of the oldest plant symbiosis.</title>
        <authorList>
            <consortium name="DOE Joint Genome Institute"/>
            <person name="Tisserant E."/>
            <person name="Malbreil M."/>
            <person name="Kuo A."/>
            <person name="Kohler A."/>
            <person name="Symeonidi A."/>
            <person name="Balestrini R."/>
            <person name="Charron P."/>
            <person name="Duensing N."/>
            <person name="Frei-dit-Frey N."/>
            <person name="Gianinazzi-Pearson V."/>
            <person name="Gilbert B."/>
            <person name="Handa Y."/>
            <person name="Hijri M."/>
            <person name="Kaul R."/>
            <person name="Kawaguchi M."/>
            <person name="Krajinski F."/>
            <person name="Lammers P."/>
            <person name="Lapierre D."/>
            <person name="Masclaux F.G."/>
            <person name="Murat C."/>
            <person name="Morin E."/>
            <person name="Ndikumana S."/>
            <person name="Pagni M."/>
            <person name="Petitpierre D."/>
            <person name="Requena N."/>
            <person name="Rosikiewicz P."/>
            <person name="Riley R."/>
            <person name="Saito K."/>
            <person name="San Clemente H."/>
            <person name="Shapiro H."/>
            <person name="van Tuinen D."/>
            <person name="Becard G."/>
            <person name="Bonfante P."/>
            <person name="Paszkowski U."/>
            <person name="Shachar-Hill Y."/>
            <person name="Young J.P."/>
            <person name="Sanders I.R."/>
            <person name="Henrissat B."/>
            <person name="Rensing S.A."/>
            <person name="Grigoriev I.V."/>
            <person name="Corradi N."/>
            <person name="Roux C."/>
            <person name="Martin F."/>
        </authorList>
    </citation>
    <scope>NUCLEOTIDE SEQUENCE</scope>
    <source>
        <strain evidence="2">DAOM 197198</strain>
    </source>
</reference>
<dbReference type="AlphaFoldDB" id="U9SQQ2"/>
<accession>U9SQQ2</accession>
<sequence length="124" mass="14503">MKANVRANVRTKCSKHNEHSERNSEHSERSVKKYVANDGNAMRFAIYTIYNIKKLNLTFSITIVNNCCRDAEPHVDHLDFVKYLERLLGLWTDGIQHFEGSEQNRLMDILIEFGKGMVNINLWF</sequence>
<name>U9SQQ2_RHIID</name>
<dbReference type="HOGENOM" id="CLU_2005125_0_0_1"/>
<organism evidence="2">
    <name type="scientific">Rhizophagus irregularis (strain DAOM 181602 / DAOM 197198 / MUCL 43194)</name>
    <name type="common">Arbuscular mycorrhizal fungus</name>
    <name type="synonym">Glomus intraradices</name>
    <dbReference type="NCBI Taxonomy" id="747089"/>
    <lineage>
        <taxon>Eukaryota</taxon>
        <taxon>Fungi</taxon>
        <taxon>Fungi incertae sedis</taxon>
        <taxon>Mucoromycota</taxon>
        <taxon>Glomeromycotina</taxon>
        <taxon>Glomeromycetes</taxon>
        <taxon>Glomerales</taxon>
        <taxon>Glomeraceae</taxon>
        <taxon>Rhizophagus</taxon>
    </lineage>
</organism>
<evidence type="ECO:0000256" key="1">
    <source>
        <dbReference type="SAM" id="MobiDB-lite"/>
    </source>
</evidence>
<proteinExistence type="predicted"/>
<feature type="compositionally biased region" description="Basic and acidic residues" evidence="1">
    <location>
        <begin position="15"/>
        <end position="30"/>
    </location>
</feature>
<dbReference type="EMBL" id="KI298887">
    <property type="protein sequence ID" value="ERZ98293.1"/>
    <property type="molecule type" value="Genomic_DNA"/>
</dbReference>
<feature type="region of interest" description="Disordered" evidence="1">
    <location>
        <begin position="1"/>
        <end position="30"/>
    </location>
</feature>
<evidence type="ECO:0000313" key="2">
    <source>
        <dbReference type="EMBL" id="ERZ98293.1"/>
    </source>
</evidence>